<reference evidence="2" key="1">
    <citation type="submission" date="2019-03" db="EMBL/GenBank/DDBJ databases">
        <title>WGS assembly of Setaria viridis.</title>
        <authorList>
            <person name="Huang P."/>
            <person name="Jenkins J."/>
            <person name="Grimwood J."/>
            <person name="Barry K."/>
            <person name="Healey A."/>
            <person name="Mamidi S."/>
            <person name="Sreedasyam A."/>
            <person name="Shu S."/>
            <person name="Feldman M."/>
            <person name="Wu J."/>
            <person name="Yu Y."/>
            <person name="Chen C."/>
            <person name="Johnson J."/>
            <person name="Rokhsar D."/>
            <person name="Baxter I."/>
            <person name="Schmutz J."/>
            <person name="Brutnell T."/>
            <person name="Kellogg E."/>
        </authorList>
    </citation>
    <scope>NUCLEOTIDE SEQUENCE [LARGE SCALE GENOMIC DNA]</scope>
</reference>
<dbReference type="Gramene" id="TKW25981">
    <property type="protein sequence ID" value="TKW25981"/>
    <property type="gene ID" value="SEVIR_3G156400v2"/>
</dbReference>
<keyword evidence="1" id="KW-0472">Membrane</keyword>
<keyword evidence="1" id="KW-1133">Transmembrane helix</keyword>
<sequence>MPPWPSTSVAVISMLLHIGEVGGKILTQHAPFRFSLLLVFILLFTAPNTPRKACKCALRSPQTCFPFSMLPQGHTPLLNQSRSPPLYPFHCSHVRGFVYKQPLCSSVSCFLPFSLCKPPPSQ</sequence>
<keyword evidence="1" id="KW-0812">Transmembrane</keyword>
<evidence type="ECO:0000256" key="1">
    <source>
        <dbReference type="SAM" id="Phobius"/>
    </source>
</evidence>
<keyword evidence="3" id="KW-1185">Reference proteome</keyword>
<accession>A0A4U6V9I0</accession>
<protein>
    <submittedName>
        <fullName evidence="2">Uncharacterized protein</fullName>
    </submittedName>
</protein>
<evidence type="ECO:0000313" key="2">
    <source>
        <dbReference type="EMBL" id="TKW25981.1"/>
    </source>
</evidence>
<dbReference type="EMBL" id="CM016554">
    <property type="protein sequence ID" value="TKW25981.1"/>
    <property type="molecule type" value="Genomic_DNA"/>
</dbReference>
<gene>
    <name evidence="2" type="ORF">SEVIR_3G156400v2</name>
</gene>
<evidence type="ECO:0000313" key="3">
    <source>
        <dbReference type="Proteomes" id="UP000298652"/>
    </source>
</evidence>
<dbReference type="Proteomes" id="UP000298652">
    <property type="component" value="Chromosome 3"/>
</dbReference>
<dbReference type="AlphaFoldDB" id="A0A4U6V9I0"/>
<proteinExistence type="predicted"/>
<feature type="transmembrane region" description="Helical" evidence="1">
    <location>
        <begin position="33"/>
        <end position="50"/>
    </location>
</feature>
<name>A0A4U6V9I0_SETVI</name>
<organism evidence="2 3">
    <name type="scientific">Setaria viridis</name>
    <name type="common">Green bristlegrass</name>
    <name type="synonym">Setaria italica subsp. viridis</name>
    <dbReference type="NCBI Taxonomy" id="4556"/>
    <lineage>
        <taxon>Eukaryota</taxon>
        <taxon>Viridiplantae</taxon>
        <taxon>Streptophyta</taxon>
        <taxon>Embryophyta</taxon>
        <taxon>Tracheophyta</taxon>
        <taxon>Spermatophyta</taxon>
        <taxon>Magnoliopsida</taxon>
        <taxon>Liliopsida</taxon>
        <taxon>Poales</taxon>
        <taxon>Poaceae</taxon>
        <taxon>PACMAD clade</taxon>
        <taxon>Panicoideae</taxon>
        <taxon>Panicodae</taxon>
        <taxon>Paniceae</taxon>
        <taxon>Cenchrinae</taxon>
        <taxon>Setaria</taxon>
    </lineage>
</organism>